<name>A0ABP7STB1_9BURK</name>
<evidence type="ECO:0000256" key="5">
    <source>
        <dbReference type="ARBA" id="ARBA00022989"/>
    </source>
</evidence>
<sequence length="546" mass="59350">MTEPVNDNDIDKAAVPLAVQAPRWHWSPWLIWLVPLVAALVGGTILVQALLERGPSITINFKSAEGLEAGKTKIKYKDVDIGTVGRITLSPDRKEVIVAAQLVKNADSFLLDDTRFWIVRPRVGAGGISGLGTLLSGSYIGVDVGKSETSREEFTGLDVPPFVLTGLAGRQFVLHAEQIGSLDIGAPIFFRHIQVGQIAAYELDKDGAGVTMQVFVNAPYDKFVTTNTRFWQASGVELSLDANGVKLATESLASILSGGVSFGAPEDVAATAEAAVNARFTLYGNRDSALKHADTVVRKALLYFDESVRGLAPGAPVDFRGIPVGEVTAISFDYDKATGLFRFPVEINLYPQRLQSRNRKGASSTAPEDITRVIDALIKHGLHAQLKTGNLLTGQLFVALDFFPDAPKTKIDWRNEPITLPTVPGTLEELQSILSRIARRLDKVPMEQIAADVRTAVKSLDTTLKSTDALVRRLDTELAPEARSTLEQVRKTIASADQMLASDAPLQQDLRTTLRDISRAAQALRSLTDYLERHPESLLRGKKEAP</sequence>
<feature type="domain" description="Mce/MlaD" evidence="8">
    <location>
        <begin position="302"/>
        <end position="402"/>
    </location>
</feature>
<keyword evidence="3" id="KW-0997">Cell inner membrane</keyword>
<reference evidence="10" key="1">
    <citation type="journal article" date="2019" name="Int. J. Syst. Evol. Microbiol.">
        <title>The Global Catalogue of Microorganisms (GCM) 10K type strain sequencing project: providing services to taxonomists for standard genome sequencing and annotation.</title>
        <authorList>
            <consortium name="The Broad Institute Genomics Platform"/>
            <consortium name="The Broad Institute Genome Sequencing Center for Infectious Disease"/>
            <person name="Wu L."/>
            <person name="Ma J."/>
        </authorList>
    </citation>
    <scope>NUCLEOTIDE SEQUENCE [LARGE SCALE GENOMIC DNA]</scope>
    <source>
        <strain evidence="10">JCM 16673</strain>
    </source>
</reference>
<dbReference type="RefSeq" id="WP_344762058.1">
    <property type="nucleotide sequence ID" value="NZ_BAAAZE010000005.1"/>
</dbReference>
<keyword evidence="6 7" id="KW-0472">Membrane</keyword>
<evidence type="ECO:0000256" key="1">
    <source>
        <dbReference type="ARBA" id="ARBA00004533"/>
    </source>
</evidence>
<dbReference type="Proteomes" id="UP001501353">
    <property type="component" value="Unassembled WGS sequence"/>
</dbReference>
<keyword evidence="5 7" id="KW-1133">Transmembrane helix</keyword>
<evidence type="ECO:0000256" key="6">
    <source>
        <dbReference type="ARBA" id="ARBA00023136"/>
    </source>
</evidence>
<comment type="caution">
    <text evidence="9">The sequence shown here is derived from an EMBL/GenBank/DDBJ whole genome shotgun (WGS) entry which is preliminary data.</text>
</comment>
<dbReference type="InterPro" id="IPR003399">
    <property type="entry name" value="Mce/MlaD"/>
</dbReference>
<keyword evidence="4 7" id="KW-0812">Transmembrane</keyword>
<evidence type="ECO:0000256" key="3">
    <source>
        <dbReference type="ARBA" id="ARBA00022519"/>
    </source>
</evidence>
<organism evidence="9 10">
    <name type="scientific">Actimicrobium antarcticum</name>
    <dbReference type="NCBI Taxonomy" id="1051899"/>
    <lineage>
        <taxon>Bacteria</taxon>
        <taxon>Pseudomonadati</taxon>
        <taxon>Pseudomonadota</taxon>
        <taxon>Betaproteobacteria</taxon>
        <taxon>Burkholderiales</taxon>
        <taxon>Oxalobacteraceae</taxon>
        <taxon>Actimicrobium</taxon>
    </lineage>
</organism>
<evidence type="ECO:0000313" key="10">
    <source>
        <dbReference type="Proteomes" id="UP001501353"/>
    </source>
</evidence>
<dbReference type="InterPro" id="IPR051800">
    <property type="entry name" value="PqiA-PqiB_transport"/>
</dbReference>
<feature type="domain" description="Mce/MlaD" evidence="8">
    <location>
        <begin position="169"/>
        <end position="236"/>
    </location>
</feature>
<dbReference type="Pfam" id="PF02470">
    <property type="entry name" value="MlaD"/>
    <property type="match status" value="3"/>
</dbReference>
<keyword evidence="10" id="KW-1185">Reference proteome</keyword>
<comment type="subcellular location">
    <subcellularLocation>
        <location evidence="1">Cell inner membrane</location>
    </subcellularLocation>
</comment>
<keyword evidence="2" id="KW-1003">Cell membrane</keyword>
<evidence type="ECO:0000256" key="2">
    <source>
        <dbReference type="ARBA" id="ARBA00022475"/>
    </source>
</evidence>
<feature type="domain" description="Mce/MlaD" evidence="8">
    <location>
        <begin position="54"/>
        <end position="144"/>
    </location>
</feature>
<dbReference type="PANTHER" id="PTHR30462">
    <property type="entry name" value="INTERMEMBRANE TRANSPORT PROTEIN PQIB-RELATED"/>
    <property type="match status" value="1"/>
</dbReference>
<evidence type="ECO:0000256" key="7">
    <source>
        <dbReference type="SAM" id="Phobius"/>
    </source>
</evidence>
<feature type="transmembrane region" description="Helical" evidence="7">
    <location>
        <begin position="29"/>
        <end position="51"/>
    </location>
</feature>
<dbReference type="EMBL" id="BAAAZE010000005">
    <property type="protein sequence ID" value="GAA4016189.1"/>
    <property type="molecule type" value="Genomic_DNA"/>
</dbReference>
<evidence type="ECO:0000259" key="8">
    <source>
        <dbReference type="Pfam" id="PF02470"/>
    </source>
</evidence>
<protein>
    <submittedName>
        <fullName evidence="9">MlaD family protein</fullName>
    </submittedName>
</protein>
<proteinExistence type="predicted"/>
<evidence type="ECO:0000256" key="4">
    <source>
        <dbReference type="ARBA" id="ARBA00022692"/>
    </source>
</evidence>
<gene>
    <name evidence="9" type="ORF">GCM10022212_09130</name>
</gene>
<dbReference type="PANTHER" id="PTHR30462:SF2">
    <property type="entry name" value="INTERMEMBRANE TRANSPORT PROTEIN PQIB"/>
    <property type="match status" value="1"/>
</dbReference>
<accession>A0ABP7STB1</accession>
<evidence type="ECO:0000313" key="9">
    <source>
        <dbReference type="EMBL" id="GAA4016189.1"/>
    </source>
</evidence>